<keyword evidence="9" id="KW-1185">Reference proteome</keyword>
<evidence type="ECO:0000256" key="5">
    <source>
        <dbReference type="PROSITE-ProRule" id="PRU01331"/>
    </source>
</evidence>
<dbReference type="InterPro" id="IPR014746">
    <property type="entry name" value="Gln_synth/guanido_kin_cat_dom"/>
</dbReference>
<evidence type="ECO:0000256" key="6">
    <source>
        <dbReference type="RuleBase" id="RU000384"/>
    </source>
</evidence>
<protein>
    <submittedName>
        <fullName evidence="8">Glutamate-ammonia ligase</fullName>
    </submittedName>
</protein>
<dbReference type="SUPFAM" id="SSF55931">
    <property type="entry name" value="Glutamine synthetase/guanido kinase"/>
    <property type="match status" value="1"/>
</dbReference>
<dbReference type="InterPro" id="IPR008146">
    <property type="entry name" value="Gln_synth_cat_dom"/>
</dbReference>
<dbReference type="OMA" id="NIMTFRL"/>
<dbReference type="PANTHER" id="PTHR43785:SF12">
    <property type="entry name" value="TYPE-1 GLUTAMINE SYNTHETASE 2"/>
    <property type="match status" value="1"/>
</dbReference>
<dbReference type="PANTHER" id="PTHR43785">
    <property type="entry name" value="GAMMA-GLUTAMYLPUTRESCINE SYNTHETASE"/>
    <property type="match status" value="1"/>
</dbReference>
<dbReference type="SMART" id="SM01230">
    <property type="entry name" value="Gln-synt_C"/>
    <property type="match status" value="1"/>
</dbReference>
<evidence type="ECO:0000256" key="1">
    <source>
        <dbReference type="ARBA" id="ARBA00009897"/>
    </source>
</evidence>
<dbReference type="Gene3D" id="3.30.590.10">
    <property type="entry name" value="Glutamine synthetase/guanido kinase, catalytic domain"/>
    <property type="match status" value="1"/>
</dbReference>
<dbReference type="GO" id="GO:0005524">
    <property type="term" value="F:ATP binding"/>
    <property type="evidence" value="ECO:0007669"/>
    <property type="project" value="UniProtKB-KW"/>
</dbReference>
<organism evidence="8 9">
    <name type="scientific">Protomyces lactucae-debilis</name>
    <dbReference type="NCBI Taxonomy" id="2754530"/>
    <lineage>
        <taxon>Eukaryota</taxon>
        <taxon>Fungi</taxon>
        <taxon>Dikarya</taxon>
        <taxon>Ascomycota</taxon>
        <taxon>Taphrinomycotina</taxon>
        <taxon>Taphrinomycetes</taxon>
        <taxon>Taphrinales</taxon>
        <taxon>Protomycetaceae</taxon>
        <taxon>Protomyces</taxon>
    </lineage>
</organism>
<comment type="similarity">
    <text evidence="1 5 6">Belongs to the glutamine synthetase family.</text>
</comment>
<proteinExistence type="inferred from homology"/>
<dbReference type="RefSeq" id="XP_040722505.1">
    <property type="nucleotide sequence ID" value="XM_040866241.1"/>
</dbReference>
<dbReference type="GO" id="GO:0004356">
    <property type="term" value="F:glutamine synthetase activity"/>
    <property type="evidence" value="ECO:0007669"/>
    <property type="project" value="InterPro"/>
</dbReference>
<sequence>MAGISDEQVEDLKHELSGAKGIKVAGIDCDGILRGKVMQPSKFFSALKNDGFGFCSVTFGWDMHDKTYDGVSSISNTENGFTDITAKVDVDSKRLLPWDDQQPFFLLTFHDISGSPIPPCPRSLLAAQADKAKDMGFKCMAGLELEFFNFHEDPASLGSKAGRGLTHLTPGNFGYSMLRPMAKHTRDYFKEIYEQAIELECPIEGWHTETGPGVYEAALAFDEVTRMADNGTLFKFLCKSLGLKHGITPCFMAKPVAGMSGNSGHIHMSLADPDGTNLFARNSTDEASPYPDVKDFSDIGRYFTAGVLEGLPDIMPLLAPNINSYKRLVENYWAPVDVSWGLEHRLASVRLIAPPTCAPKATRIEIRVPGADIVPHYAMAALLGLGLRGIEKKLAFSMPPLGHTPEPGTPAKSSIRLAKDLKEATVKFMAPGSLAREVLGDAFVEHFGFTRQQEIKQWEMTVTDWEVSRYMETV</sequence>
<evidence type="ECO:0000313" key="8">
    <source>
        <dbReference type="EMBL" id="ORY76052.1"/>
    </source>
</evidence>
<gene>
    <name evidence="8" type="ORF">BCR37DRAFT_167509</name>
</gene>
<evidence type="ECO:0000256" key="2">
    <source>
        <dbReference type="ARBA" id="ARBA00022598"/>
    </source>
</evidence>
<keyword evidence="4" id="KW-0067">ATP-binding</keyword>
<accession>A0A1Y2EWS4</accession>
<dbReference type="FunFam" id="3.30.590.10:FF:000005">
    <property type="entry name" value="Probable glutamine synthetase"/>
    <property type="match status" value="1"/>
</dbReference>
<comment type="caution">
    <text evidence="8">The sequence shown here is derived from an EMBL/GenBank/DDBJ whole genome shotgun (WGS) entry which is preliminary data.</text>
</comment>
<dbReference type="Proteomes" id="UP000193685">
    <property type="component" value="Unassembled WGS sequence"/>
</dbReference>
<keyword evidence="3" id="KW-0547">Nucleotide-binding</keyword>
<name>A0A1Y2EWS4_PROLT</name>
<reference evidence="8 9" key="1">
    <citation type="submission" date="2016-07" db="EMBL/GenBank/DDBJ databases">
        <title>Pervasive Adenine N6-methylation of Active Genes in Fungi.</title>
        <authorList>
            <consortium name="DOE Joint Genome Institute"/>
            <person name="Mondo S.J."/>
            <person name="Dannebaum R.O."/>
            <person name="Kuo R.C."/>
            <person name="Labutti K."/>
            <person name="Haridas S."/>
            <person name="Kuo A."/>
            <person name="Salamov A."/>
            <person name="Ahrendt S.R."/>
            <person name="Lipzen A."/>
            <person name="Sullivan W."/>
            <person name="Andreopoulos W.B."/>
            <person name="Clum A."/>
            <person name="Lindquist E."/>
            <person name="Daum C."/>
            <person name="Ramamoorthy G.K."/>
            <person name="Gryganskyi A."/>
            <person name="Culley D."/>
            <person name="Magnuson J.K."/>
            <person name="James T.Y."/>
            <person name="O'Malley M.A."/>
            <person name="Stajich J.E."/>
            <person name="Spatafora J.W."/>
            <person name="Visel A."/>
            <person name="Grigoriev I.V."/>
        </authorList>
    </citation>
    <scope>NUCLEOTIDE SEQUENCE [LARGE SCALE GENOMIC DNA]</scope>
    <source>
        <strain evidence="8 9">12-1054</strain>
    </source>
</reference>
<dbReference type="AlphaFoldDB" id="A0A1Y2EWS4"/>
<dbReference type="Pfam" id="PF00120">
    <property type="entry name" value="Gln-synt_C"/>
    <property type="match status" value="1"/>
</dbReference>
<dbReference type="GO" id="GO:0006576">
    <property type="term" value="P:biogenic amine metabolic process"/>
    <property type="evidence" value="ECO:0007669"/>
    <property type="project" value="UniProtKB-ARBA"/>
</dbReference>
<dbReference type="PROSITE" id="PS51987">
    <property type="entry name" value="GS_CATALYTIC"/>
    <property type="match status" value="1"/>
</dbReference>
<evidence type="ECO:0000313" key="9">
    <source>
        <dbReference type="Proteomes" id="UP000193685"/>
    </source>
</evidence>
<evidence type="ECO:0000259" key="7">
    <source>
        <dbReference type="PROSITE" id="PS51987"/>
    </source>
</evidence>
<dbReference type="OrthoDB" id="77835at2759"/>
<feature type="domain" description="GS catalytic" evidence="7">
    <location>
        <begin position="121"/>
        <end position="474"/>
    </location>
</feature>
<evidence type="ECO:0000256" key="3">
    <source>
        <dbReference type="ARBA" id="ARBA00022741"/>
    </source>
</evidence>
<keyword evidence="2 8" id="KW-0436">Ligase</keyword>
<evidence type="ECO:0000256" key="4">
    <source>
        <dbReference type="ARBA" id="ARBA00022840"/>
    </source>
</evidence>
<dbReference type="GeneID" id="63782840"/>
<dbReference type="STRING" id="56484.A0A1Y2EWS4"/>
<dbReference type="EMBL" id="MCFI01000024">
    <property type="protein sequence ID" value="ORY76052.1"/>
    <property type="molecule type" value="Genomic_DNA"/>
</dbReference>